<dbReference type="Gene3D" id="2.60.120.200">
    <property type="match status" value="1"/>
</dbReference>
<evidence type="ECO:0000256" key="3">
    <source>
        <dbReference type="ARBA" id="ARBA00022729"/>
    </source>
</evidence>
<dbReference type="InterPro" id="IPR043030">
    <property type="entry name" value="BGBP_N_sf"/>
</dbReference>
<gene>
    <name evidence="10" type="primary">LOC117234110</name>
</gene>
<dbReference type="KEGG" id="bvk:117234110"/>
<dbReference type="Pfam" id="PF15886">
    <property type="entry name" value="CBM39"/>
    <property type="match status" value="1"/>
</dbReference>
<dbReference type="InterPro" id="IPR035806">
    <property type="entry name" value="GH16_GRP_C"/>
</dbReference>
<keyword evidence="9" id="KW-1185">Reference proteome</keyword>
<dbReference type="GO" id="GO:0005975">
    <property type="term" value="P:carbohydrate metabolic process"/>
    <property type="evidence" value="ECO:0007669"/>
    <property type="project" value="InterPro"/>
</dbReference>
<dbReference type="PROSITE" id="PS51762">
    <property type="entry name" value="GH16_2"/>
    <property type="match status" value="1"/>
</dbReference>
<dbReference type="PANTHER" id="PTHR10963">
    <property type="entry name" value="GLYCOSYL HYDROLASE-RELATED"/>
    <property type="match status" value="1"/>
</dbReference>
<name>A0A6J3KG34_9HYME</name>
<evidence type="ECO:0000259" key="7">
    <source>
        <dbReference type="PROSITE" id="PS51762"/>
    </source>
</evidence>
<dbReference type="InterPro" id="IPR031756">
    <property type="entry name" value="BGBP_N"/>
</dbReference>
<keyword evidence="2" id="KW-0399">Innate immunity</keyword>
<evidence type="ECO:0000313" key="10">
    <source>
        <dbReference type="RefSeq" id="XP_033350909.1"/>
    </source>
</evidence>
<accession>A0A6J3KG34</accession>
<keyword evidence="5" id="KW-0325">Glycoprotein</keyword>
<protein>
    <submittedName>
        <fullName evidence="10">Beta-1,3-glucan-binding protein 1-like</fullName>
    </submittedName>
</protein>
<evidence type="ECO:0000256" key="6">
    <source>
        <dbReference type="SAM" id="SignalP"/>
    </source>
</evidence>
<dbReference type="GO" id="GO:0030246">
    <property type="term" value="F:carbohydrate binding"/>
    <property type="evidence" value="ECO:0007669"/>
    <property type="project" value="InterPro"/>
</dbReference>
<dbReference type="Proteomes" id="UP000504631">
    <property type="component" value="Unplaced"/>
</dbReference>
<evidence type="ECO:0000256" key="4">
    <source>
        <dbReference type="ARBA" id="ARBA00022859"/>
    </source>
</evidence>
<reference evidence="10" key="1">
    <citation type="submission" date="2025-08" db="UniProtKB">
        <authorList>
            <consortium name="RefSeq"/>
        </authorList>
    </citation>
    <scope>IDENTIFICATION</scope>
    <source>
        <tissue evidence="10">Muscle</tissue>
    </source>
</reference>
<organism evidence="9 10">
    <name type="scientific">Bombus vosnesenskii</name>
    <dbReference type="NCBI Taxonomy" id="207650"/>
    <lineage>
        <taxon>Eukaryota</taxon>
        <taxon>Metazoa</taxon>
        <taxon>Ecdysozoa</taxon>
        <taxon>Arthropoda</taxon>
        <taxon>Hexapoda</taxon>
        <taxon>Insecta</taxon>
        <taxon>Pterygota</taxon>
        <taxon>Neoptera</taxon>
        <taxon>Endopterygota</taxon>
        <taxon>Hymenoptera</taxon>
        <taxon>Apocrita</taxon>
        <taxon>Aculeata</taxon>
        <taxon>Apoidea</taxon>
        <taxon>Anthophila</taxon>
        <taxon>Apidae</taxon>
        <taxon>Bombus</taxon>
        <taxon>Pyrobombus</taxon>
    </lineage>
</organism>
<feature type="domain" description="GH16" evidence="7">
    <location>
        <begin position="127"/>
        <end position="476"/>
    </location>
</feature>
<feature type="chain" id="PRO_5027035797" evidence="6">
    <location>
        <begin position="27"/>
        <end position="476"/>
    </location>
</feature>
<feature type="domain" description="CBM39" evidence="8">
    <location>
        <begin position="28"/>
        <end position="128"/>
    </location>
</feature>
<keyword evidence="4" id="KW-0391">Immunity</keyword>
<dbReference type="Gene3D" id="2.60.40.2140">
    <property type="entry name" value="Beta-1,3-glucan-recognition protein, N-terminal domain"/>
    <property type="match status" value="1"/>
</dbReference>
<dbReference type="PANTHER" id="PTHR10963:SF60">
    <property type="entry name" value="GRAM-NEGATIVE BACTERIA-BINDING PROTEIN 1-RELATED"/>
    <property type="match status" value="1"/>
</dbReference>
<dbReference type="InterPro" id="IPR000757">
    <property type="entry name" value="Beta-glucanase-like"/>
</dbReference>
<keyword evidence="3 6" id="KW-0732">Signal</keyword>
<evidence type="ECO:0000313" key="9">
    <source>
        <dbReference type="Proteomes" id="UP000504631"/>
    </source>
</evidence>
<evidence type="ECO:0000256" key="1">
    <source>
        <dbReference type="ARBA" id="ARBA00008781"/>
    </source>
</evidence>
<evidence type="ECO:0000259" key="8">
    <source>
        <dbReference type="PROSITE" id="PS51969"/>
    </source>
</evidence>
<evidence type="ECO:0000256" key="5">
    <source>
        <dbReference type="ARBA" id="ARBA00023180"/>
    </source>
</evidence>
<dbReference type="InterPro" id="IPR013320">
    <property type="entry name" value="ConA-like_dom_sf"/>
</dbReference>
<dbReference type="GeneID" id="117234110"/>
<feature type="signal peptide" evidence="6">
    <location>
        <begin position="1"/>
        <end position="26"/>
    </location>
</feature>
<dbReference type="RefSeq" id="XP_033350909.1">
    <property type="nucleotide sequence ID" value="XM_033495018.1"/>
</dbReference>
<proteinExistence type="inferred from homology"/>
<sequence length="476" mass="53830">MSVLGTKWLLLNAILLFNVVIQENSAQYIPPAASVEPLYPKGLRMSIPDEDGISLVAFHVKFNDDFYSLEAGTIAIDIIKKRNGRWTYEDRSTRLKRGDKIYYWLHVVYEGLGYNLLNQEYEVKEFYNYDGTPVDGGTADNITCSTPSQTKIFEGSSINQQTKGKTICPGQTIFEENFDFLNTNLWTNLERFSGIPNYEFVVYMKNSDNVEVKDGILHIKPTFTNDKFGPNFVTNGNLTLTSCTGVANTDDCKRNAFAAYILPPVISGRLNTKSSFAFQHGRIQIRAKLPRGDWLYPLLTLENINESTPNSPLYSDIIVAHSNGNPFLKTRRGDDISGHILVAGAHATTINQHSPRDNRFMLPKKTSTKLWSDDYHVYDLEWKSDRITLKVDEEQYGDQEVPPSLFNNPAYINIGLAVGGHLVFPDGCISSEYAKPWRDVESKALLNFYTAANKWQATWRNSDTGLHIDYIKILAV</sequence>
<dbReference type="CDD" id="cd02179">
    <property type="entry name" value="GH16_beta_GRP"/>
    <property type="match status" value="1"/>
</dbReference>
<comment type="similarity">
    <text evidence="1">Belongs to the insect beta-1,3-glucan binding protein family.</text>
</comment>
<dbReference type="GO" id="GO:0004553">
    <property type="term" value="F:hydrolase activity, hydrolyzing O-glycosyl compounds"/>
    <property type="evidence" value="ECO:0007669"/>
    <property type="project" value="InterPro"/>
</dbReference>
<dbReference type="InterPro" id="IPR050546">
    <property type="entry name" value="Glycosyl_Hydrlase_16"/>
</dbReference>
<dbReference type="SUPFAM" id="SSF49899">
    <property type="entry name" value="Concanavalin A-like lectins/glucanases"/>
    <property type="match status" value="1"/>
</dbReference>
<dbReference type="AlphaFoldDB" id="A0A6J3KG34"/>
<dbReference type="PROSITE" id="PS51969">
    <property type="entry name" value="CBM39"/>
    <property type="match status" value="1"/>
</dbReference>
<evidence type="ECO:0000256" key="2">
    <source>
        <dbReference type="ARBA" id="ARBA00022588"/>
    </source>
</evidence>
<dbReference type="GO" id="GO:0045087">
    <property type="term" value="P:innate immune response"/>
    <property type="evidence" value="ECO:0007669"/>
    <property type="project" value="UniProtKB-KW"/>
</dbReference>